<name>A0A381F3P1_9FLAO</name>
<proteinExistence type="predicted"/>
<evidence type="ECO:0000313" key="1">
    <source>
        <dbReference type="EMBL" id="SUX41219.1"/>
    </source>
</evidence>
<dbReference type="KEGG" id="cil:EG358_13865"/>
<gene>
    <name evidence="1" type="ORF">NCTC13560_00011</name>
</gene>
<sequence>MNLSEVLTFINDNKTPDTKKEVGVFLSVSLHTKGVRPKFKLDRGGMLFDNQDFIDDYQQIFDNYLLSRHPRESEVTRNWRLSQYKPFTRDPFLQITDIIKGAIFNDGQYTIQLPNKNDDEYIWSKSFLEFDLIGLFSNRILSLMLEDPNGYIVRIPSKPSYETTGEVQINVDYVCIKDVIRKPSTGDFIFYSRDRKFIYWINSNVIIRFIKDEQSGKWKLENENGYFAHLLGRIPANILGGRYETDGYYSSFLNKAVPVADEYVSNYSAKQMIDKEASHPYIQQMNIECIECDGEGKKQVPCPIDDLHPTGVTLEKCPKCKGRKYISINPADRFEVSKEDMDKPAIRIINPDVSINTYHQENTDKLFQKILDALNLTLIREAQSGAAKVVDQEKLYQFISGISTHIFDNLIYNTIKDIISYRNVRVNNGVTLPTDYEFTFVKPQQFNIKTAMDLLNEINETQTANLPIFIRRKMIGEFVNKRFSSDDVMQKKSKFIILNDPLFAFSTAELAQMQTISSEQIQFSQTLPMILDKIEVDLGQNFILEKSFDEIRTKVDELFKPIPVSNSSKKDEDVVTQ</sequence>
<dbReference type="EMBL" id="UFVS01000001">
    <property type="protein sequence ID" value="SUX41219.1"/>
    <property type="molecule type" value="Genomic_DNA"/>
</dbReference>
<accession>A0A381F3P1</accession>
<organism evidence="1 2">
    <name type="scientific">Chryseobacterium indoltheticum</name>
    <dbReference type="NCBI Taxonomy" id="254"/>
    <lineage>
        <taxon>Bacteria</taxon>
        <taxon>Pseudomonadati</taxon>
        <taxon>Bacteroidota</taxon>
        <taxon>Flavobacteriia</taxon>
        <taxon>Flavobacteriales</taxon>
        <taxon>Weeksellaceae</taxon>
        <taxon>Chryseobacterium group</taxon>
        <taxon>Chryseobacterium</taxon>
    </lineage>
</organism>
<dbReference type="RefSeq" id="WP_115596376.1">
    <property type="nucleotide sequence ID" value="NZ_CP033929.1"/>
</dbReference>
<evidence type="ECO:0008006" key="3">
    <source>
        <dbReference type="Google" id="ProtNLM"/>
    </source>
</evidence>
<dbReference type="GeneID" id="303674794"/>
<evidence type="ECO:0000313" key="2">
    <source>
        <dbReference type="Proteomes" id="UP000255231"/>
    </source>
</evidence>
<dbReference type="AlphaFoldDB" id="A0A381F3P1"/>
<dbReference type="Proteomes" id="UP000255231">
    <property type="component" value="Unassembled WGS sequence"/>
</dbReference>
<protein>
    <recommendedName>
        <fullName evidence="3">Phage portal protein</fullName>
    </recommendedName>
</protein>
<reference evidence="1 2" key="1">
    <citation type="submission" date="2018-06" db="EMBL/GenBank/DDBJ databases">
        <authorList>
            <consortium name="Pathogen Informatics"/>
            <person name="Doyle S."/>
        </authorList>
    </citation>
    <scope>NUCLEOTIDE SEQUENCE [LARGE SCALE GENOMIC DNA]</scope>
    <source>
        <strain evidence="1 2">NCTC13560</strain>
    </source>
</reference>